<accession>A0AA37BRB6</accession>
<evidence type="ECO:0000313" key="2">
    <source>
        <dbReference type="Proteomes" id="UP000632195"/>
    </source>
</evidence>
<organism evidence="1 2">
    <name type="scientific">Thermogymnomonas acidicola</name>
    <dbReference type="NCBI Taxonomy" id="399579"/>
    <lineage>
        <taxon>Archaea</taxon>
        <taxon>Methanobacteriati</taxon>
        <taxon>Thermoplasmatota</taxon>
        <taxon>Thermoplasmata</taxon>
        <taxon>Thermoplasmatales</taxon>
        <taxon>Thermogymnomonas</taxon>
    </lineage>
</organism>
<comment type="caution">
    <text evidence="1">The sequence shown here is derived from an EMBL/GenBank/DDBJ whole genome shotgun (WGS) entry which is preliminary data.</text>
</comment>
<gene>
    <name evidence="1" type="ORF">GCM10007108_08650</name>
</gene>
<dbReference type="Proteomes" id="UP000632195">
    <property type="component" value="Unassembled WGS sequence"/>
</dbReference>
<name>A0AA37BRB6_9ARCH</name>
<keyword evidence="2" id="KW-1185">Reference proteome</keyword>
<evidence type="ECO:0000313" key="1">
    <source>
        <dbReference type="EMBL" id="GGM72823.1"/>
    </source>
</evidence>
<proteinExistence type="predicted"/>
<dbReference type="AlphaFoldDB" id="A0AA37BRB6"/>
<sequence>MPLPISIMPSPPQASVLPAICEAGPFPVEKLTAHDVAIQAYPLFLLEYRSDLPLLGPNKPFVWSSFLPTFNSVSSNDNINISIYYIESWDNQLSNI</sequence>
<reference evidence="1" key="1">
    <citation type="journal article" date="2014" name="Int. J. Syst. Evol. Microbiol.">
        <title>Complete genome sequence of Corynebacterium casei LMG S-19264T (=DSM 44701T), isolated from a smear-ripened cheese.</title>
        <authorList>
            <consortium name="US DOE Joint Genome Institute (JGI-PGF)"/>
            <person name="Walter F."/>
            <person name="Albersmeier A."/>
            <person name="Kalinowski J."/>
            <person name="Ruckert C."/>
        </authorList>
    </citation>
    <scope>NUCLEOTIDE SEQUENCE</scope>
    <source>
        <strain evidence="1">JCM 13583</strain>
    </source>
</reference>
<dbReference type="EMBL" id="BMNY01000001">
    <property type="protein sequence ID" value="GGM72823.1"/>
    <property type="molecule type" value="Genomic_DNA"/>
</dbReference>
<protein>
    <submittedName>
        <fullName evidence="1">Uncharacterized protein</fullName>
    </submittedName>
</protein>
<reference evidence="1" key="2">
    <citation type="submission" date="2022-09" db="EMBL/GenBank/DDBJ databases">
        <authorList>
            <person name="Sun Q."/>
            <person name="Ohkuma M."/>
        </authorList>
    </citation>
    <scope>NUCLEOTIDE SEQUENCE</scope>
    <source>
        <strain evidence="1">JCM 13583</strain>
    </source>
</reference>